<dbReference type="EMBL" id="CH473947">
    <property type="protein sequence ID" value="EDM03198.1"/>
    <property type="molecule type" value="Genomic_DNA"/>
</dbReference>
<sequence>MCRSGSPSWKPLEVRPSPWCCGLRQRWAPKATGPRYLGPE</sequence>
<evidence type="ECO:0000313" key="2">
    <source>
        <dbReference type="Proteomes" id="UP000234681"/>
    </source>
</evidence>
<evidence type="ECO:0000313" key="1">
    <source>
        <dbReference type="EMBL" id="EDM03198.1"/>
    </source>
</evidence>
<protein>
    <submittedName>
        <fullName evidence="1">RCG62334</fullName>
    </submittedName>
</protein>
<accession>A6HAZ3</accession>
<organism evidence="1 2">
    <name type="scientific">Rattus norvegicus</name>
    <name type="common">Rat</name>
    <dbReference type="NCBI Taxonomy" id="10116"/>
    <lineage>
        <taxon>Eukaryota</taxon>
        <taxon>Metazoa</taxon>
        <taxon>Chordata</taxon>
        <taxon>Craniata</taxon>
        <taxon>Vertebrata</taxon>
        <taxon>Euteleostomi</taxon>
        <taxon>Mammalia</taxon>
        <taxon>Eutheria</taxon>
        <taxon>Euarchontoglires</taxon>
        <taxon>Glires</taxon>
        <taxon>Rodentia</taxon>
        <taxon>Myomorpha</taxon>
        <taxon>Muroidea</taxon>
        <taxon>Muridae</taxon>
        <taxon>Murinae</taxon>
        <taxon>Rattus</taxon>
    </lineage>
</organism>
<dbReference type="AlphaFoldDB" id="A6HAZ3"/>
<dbReference type="Proteomes" id="UP000234681">
    <property type="component" value="Chromosome 6"/>
</dbReference>
<gene>
    <name evidence="1" type="ORF">rCG_62334</name>
</gene>
<name>A6HAZ3_RAT</name>
<proteinExistence type="predicted"/>
<reference evidence="2" key="1">
    <citation type="submission" date="2005-09" db="EMBL/GenBank/DDBJ databases">
        <authorList>
            <person name="Mural R.J."/>
            <person name="Li P.W."/>
            <person name="Adams M.D."/>
            <person name="Amanatides P.G."/>
            <person name="Baden-Tillson H."/>
            <person name="Barnstead M."/>
            <person name="Chin S.H."/>
            <person name="Dew I."/>
            <person name="Evans C.A."/>
            <person name="Ferriera S."/>
            <person name="Flanigan M."/>
            <person name="Fosler C."/>
            <person name="Glodek A."/>
            <person name="Gu Z."/>
            <person name="Holt R.A."/>
            <person name="Jennings D."/>
            <person name="Kraft C.L."/>
            <person name="Lu F."/>
            <person name="Nguyen T."/>
            <person name="Nusskern D.R."/>
            <person name="Pfannkoch C.M."/>
            <person name="Sitter C."/>
            <person name="Sutton G.G."/>
            <person name="Venter J.C."/>
            <person name="Wang Z."/>
            <person name="Woodage T."/>
            <person name="Zheng X.H."/>
            <person name="Zhong F."/>
        </authorList>
    </citation>
    <scope>NUCLEOTIDE SEQUENCE [LARGE SCALE GENOMIC DNA]</scope>
    <source>
        <strain>BN</strain>
        <strain evidence="2">Sprague-Dawley</strain>
    </source>
</reference>